<dbReference type="Gene3D" id="3.40.50.300">
    <property type="entry name" value="P-loop containing nucleotide triphosphate hydrolases"/>
    <property type="match status" value="1"/>
</dbReference>
<dbReference type="EC" id="3.6.1.-" evidence="10"/>
<dbReference type="KEGG" id="mcak:MCCS_10410"/>
<dbReference type="GO" id="GO:0005525">
    <property type="term" value="F:GTP binding"/>
    <property type="evidence" value="ECO:0007669"/>
    <property type="project" value="UniProtKB-UniRule"/>
</dbReference>
<dbReference type="InterPro" id="IPR012340">
    <property type="entry name" value="NA-bd_OB-fold"/>
</dbReference>
<dbReference type="CDD" id="cd01854">
    <property type="entry name" value="YjeQ_EngC"/>
    <property type="match status" value="1"/>
</dbReference>
<dbReference type="GO" id="GO:0046872">
    <property type="term" value="F:metal ion binding"/>
    <property type="evidence" value="ECO:0007669"/>
    <property type="project" value="UniProtKB-KW"/>
</dbReference>
<comment type="cofactor">
    <cofactor evidence="10">
        <name>Zn(2+)</name>
        <dbReference type="ChEBI" id="CHEBI:29105"/>
    </cofactor>
    <text evidence="10">Binds 1 zinc ion per subunit.</text>
</comment>
<dbReference type="Pfam" id="PF03193">
    <property type="entry name" value="RsgA_GTPase"/>
    <property type="match status" value="1"/>
</dbReference>
<dbReference type="InterPro" id="IPR030378">
    <property type="entry name" value="G_CP_dom"/>
</dbReference>
<dbReference type="GO" id="GO:0042274">
    <property type="term" value="P:ribosomal small subunit biogenesis"/>
    <property type="evidence" value="ECO:0007669"/>
    <property type="project" value="UniProtKB-UniRule"/>
</dbReference>
<dbReference type="STRING" id="1855823.MCCS_10410"/>
<evidence type="ECO:0000256" key="6">
    <source>
        <dbReference type="ARBA" id="ARBA00022801"/>
    </source>
</evidence>
<accession>A0A1W7AAS7</accession>
<dbReference type="AlphaFoldDB" id="A0A1W7AAS7"/>
<dbReference type="GO" id="GO:0019843">
    <property type="term" value="F:rRNA binding"/>
    <property type="evidence" value="ECO:0007669"/>
    <property type="project" value="UniProtKB-KW"/>
</dbReference>
<feature type="binding site" evidence="10">
    <location>
        <position position="266"/>
    </location>
    <ligand>
        <name>Zn(2+)</name>
        <dbReference type="ChEBI" id="CHEBI:29105"/>
    </ligand>
</feature>
<evidence type="ECO:0000256" key="4">
    <source>
        <dbReference type="ARBA" id="ARBA00022730"/>
    </source>
</evidence>
<feature type="domain" description="EngC GTPase" evidence="11">
    <location>
        <begin position="95"/>
        <end position="240"/>
    </location>
</feature>
<dbReference type="PANTHER" id="PTHR32120">
    <property type="entry name" value="SMALL RIBOSOMAL SUBUNIT BIOGENESIS GTPASE RSGA"/>
    <property type="match status" value="1"/>
</dbReference>
<evidence type="ECO:0000256" key="7">
    <source>
        <dbReference type="ARBA" id="ARBA00022833"/>
    </source>
</evidence>
<reference evidence="13 14" key="1">
    <citation type="journal article" date="2017" name="Int. J. Syst. Evol. Microbiol.">
        <title>Macrococcus canis sp. nov., a skin bacterium associated with infections in dogs.</title>
        <authorList>
            <person name="Gobeli Brawand S."/>
            <person name="Cotting K."/>
            <person name="Gomez-Sanz E."/>
            <person name="Collaud A."/>
            <person name="Thomann A."/>
            <person name="Brodard I."/>
            <person name="Rodriguez-Campos S."/>
            <person name="Strauss C."/>
            <person name="Perreten V."/>
        </authorList>
    </citation>
    <scope>NUCLEOTIDE SEQUENCE [LARGE SCALE GENOMIC DNA]</scope>
    <source>
        <strain evidence="13 14">KM45013</strain>
    </source>
</reference>
<evidence type="ECO:0000313" key="14">
    <source>
        <dbReference type="Proteomes" id="UP000194154"/>
    </source>
</evidence>
<protein>
    <recommendedName>
        <fullName evidence="10">Small ribosomal subunit biogenesis GTPase RsgA</fullName>
        <ecNumber evidence="10">3.6.1.-</ecNumber>
    </recommendedName>
</protein>
<dbReference type="PROSITE" id="PS51721">
    <property type="entry name" value="G_CP"/>
    <property type="match status" value="1"/>
</dbReference>
<keyword evidence="4 10" id="KW-0699">rRNA-binding</keyword>
<evidence type="ECO:0000256" key="3">
    <source>
        <dbReference type="ARBA" id="ARBA00022723"/>
    </source>
</evidence>
<feature type="binding site" evidence="10">
    <location>
        <begin position="185"/>
        <end position="193"/>
    </location>
    <ligand>
        <name>GTP</name>
        <dbReference type="ChEBI" id="CHEBI:37565"/>
    </ligand>
</feature>
<dbReference type="CDD" id="cd04466">
    <property type="entry name" value="S1_YloQ_GTPase"/>
    <property type="match status" value="1"/>
</dbReference>
<evidence type="ECO:0000256" key="9">
    <source>
        <dbReference type="ARBA" id="ARBA00023134"/>
    </source>
</evidence>
<keyword evidence="8 10" id="KW-0694">RNA-binding</keyword>
<dbReference type="InterPro" id="IPR004881">
    <property type="entry name" value="Ribosome_biogen_GTPase_RsgA"/>
</dbReference>
<sequence length="312" mass="35629">MPVFLYSQLRECYNLCEHEEEVICIKGQIIKALSGFYYVKSDDSIYQCRARGNFRKRGISPLVGDFVEFQIENETDGYILSIEERNNSMVRPPVANIDRVIVVLSAKEPEFSLNLLDKFLVKVESYGIEPVILVTKKDLINQDETLFIERALGYYESIGYETYFVTNLNEQSYDALVQGITVLAGQSGVGKSSFINSLIPDANLNTGVISNALNRGKHTTRHVELIPLQNGYIADTPGFSSLELDNIDKYELKNMFPDFVKLAPQCKFRECLHLNEPNCAIKKAIETGEVLQSRYDHYLQMMSEIENRKVRY</sequence>
<dbReference type="InterPro" id="IPR031944">
    <property type="entry name" value="RsgA_N"/>
</dbReference>
<dbReference type="EMBL" id="CP021059">
    <property type="protein sequence ID" value="ARQ06688.1"/>
    <property type="molecule type" value="Genomic_DNA"/>
</dbReference>
<comment type="subcellular location">
    <subcellularLocation>
        <location evidence="10">Cytoplasm</location>
    </subcellularLocation>
</comment>
<dbReference type="Proteomes" id="UP000194154">
    <property type="component" value="Chromosome"/>
</dbReference>
<comment type="similarity">
    <text evidence="10">Belongs to the TRAFAC class YlqF/YawG GTPase family. RsgA subfamily.</text>
</comment>
<dbReference type="Gene3D" id="2.40.50.140">
    <property type="entry name" value="Nucleic acid-binding proteins"/>
    <property type="match status" value="1"/>
</dbReference>
<dbReference type="InterPro" id="IPR010914">
    <property type="entry name" value="RsgA_GTPase_dom"/>
</dbReference>
<organism evidence="13 14">
    <name type="scientific">Macrococcoides canis</name>
    <dbReference type="NCBI Taxonomy" id="1855823"/>
    <lineage>
        <taxon>Bacteria</taxon>
        <taxon>Bacillati</taxon>
        <taxon>Bacillota</taxon>
        <taxon>Bacilli</taxon>
        <taxon>Bacillales</taxon>
        <taxon>Staphylococcaceae</taxon>
        <taxon>Macrococcoides</taxon>
    </lineage>
</organism>
<feature type="binding site" evidence="10">
    <location>
        <begin position="135"/>
        <end position="138"/>
    </location>
    <ligand>
        <name>GTP</name>
        <dbReference type="ChEBI" id="CHEBI:37565"/>
    </ligand>
</feature>
<evidence type="ECO:0000256" key="5">
    <source>
        <dbReference type="ARBA" id="ARBA00022741"/>
    </source>
</evidence>
<evidence type="ECO:0000313" key="13">
    <source>
        <dbReference type="EMBL" id="ARQ06688.1"/>
    </source>
</evidence>
<dbReference type="NCBIfam" id="TIGR00157">
    <property type="entry name" value="ribosome small subunit-dependent GTPase A"/>
    <property type="match status" value="1"/>
</dbReference>
<feature type="binding site" evidence="10">
    <location>
        <position position="279"/>
    </location>
    <ligand>
        <name>Zn(2+)</name>
        <dbReference type="ChEBI" id="CHEBI:29105"/>
    </ligand>
</feature>
<dbReference type="GO" id="GO:0003924">
    <property type="term" value="F:GTPase activity"/>
    <property type="evidence" value="ECO:0007669"/>
    <property type="project" value="UniProtKB-UniRule"/>
</dbReference>
<comment type="subunit">
    <text evidence="10">Monomer. Associates with 30S ribosomal subunit, binds 16S rRNA.</text>
</comment>
<dbReference type="Gene3D" id="1.10.40.50">
    <property type="entry name" value="Probable gtpase engc, domain 3"/>
    <property type="match status" value="1"/>
</dbReference>
<proteinExistence type="inferred from homology"/>
<name>A0A1W7AAS7_9STAP</name>
<feature type="domain" description="CP-type G" evidence="12">
    <location>
        <begin position="86"/>
        <end position="242"/>
    </location>
</feature>
<evidence type="ECO:0000256" key="10">
    <source>
        <dbReference type="HAMAP-Rule" id="MF_01820"/>
    </source>
</evidence>
<evidence type="ECO:0000256" key="2">
    <source>
        <dbReference type="ARBA" id="ARBA00022517"/>
    </source>
</evidence>
<keyword evidence="1 10" id="KW-0963">Cytoplasm</keyword>
<dbReference type="PANTHER" id="PTHR32120:SF11">
    <property type="entry name" value="SMALL RIBOSOMAL SUBUNIT BIOGENESIS GTPASE RSGA 1, MITOCHONDRIAL-RELATED"/>
    <property type="match status" value="1"/>
</dbReference>
<feature type="binding site" evidence="10">
    <location>
        <position position="273"/>
    </location>
    <ligand>
        <name>Zn(2+)</name>
        <dbReference type="ChEBI" id="CHEBI:29105"/>
    </ligand>
</feature>
<dbReference type="Pfam" id="PF16745">
    <property type="entry name" value="RsgA_N"/>
    <property type="match status" value="1"/>
</dbReference>
<keyword evidence="5 10" id="KW-0547">Nucleotide-binding</keyword>
<dbReference type="SUPFAM" id="SSF52540">
    <property type="entry name" value="P-loop containing nucleoside triphosphate hydrolases"/>
    <property type="match status" value="1"/>
</dbReference>
<evidence type="ECO:0000256" key="1">
    <source>
        <dbReference type="ARBA" id="ARBA00022490"/>
    </source>
</evidence>
<evidence type="ECO:0000259" key="11">
    <source>
        <dbReference type="PROSITE" id="PS50936"/>
    </source>
</evidence>
<keyword evidence="3 10" id="KW-0479">Metal-binding</keyword>
<dbReference type="GO" id="GO:0005737">
    <property type="term" value="C:cytoplasm"/>
    <property type="evidence" value="ECO:0007669"/>
    <property type="project" value="UniProtKB-SubCell"/>
</dbReference>
<dbReference type="SUPFAM" id="SSF50249">
    <property type="entry name" value="Nucleic acid-binding proteins"/>
    <property type="match status" value="1"/>
</dbReference>
<dbReference type="PROSITE" id="PS50936">
    <property type="entry name" value="ENGC_GTPASE"/>
    <property type="match status" value="1"/>
</dbReference>
<gene>
    <name evidence="10 13" type="primary">rsgA</name>
    <name evidence="13" type="ORF">MCCS_10410</name>
</gene>
<comment type="function">
    <text evidence="10">One of several proteins that assist in the late maturation steps of the functional core of the 30S ribosomal subunit. Helps release RbfA from mature subunits. May play a role in the assembly of ribosomal proteins into the subunit. Circularly permuted GTPase that catalyzes slow GTP hydrolysis, GTPase activity is stimulated by the 30S ribosomal subunit.</text>
</comment>
<keyword evidence="6 10" id="KW-0378">Hydrolase</keyword>
<dbReference type="HAMAP" id="MF_01820">
    <property type="entry name" value="GTPase_RsgA"/>
    <property type="match status" value="1"/>
</dbReference>
<evidence type="ECO:0000259" key="12">
    <source>
        <dbReference type="PROSITE" id="PS51721"/>
    </source>
</evidence>
<keyword evidence="7 10" id="KW-0862">Zinc</keyword>
<evidence type="ECO:0000256" key="8">
    <source>
        <dbReference type="ARBA" id="ARBA00022884"/>
    </source>
</evidence>
<keyword evidence="14" id="KW-1185">Reference proteome</keyword>
<feature type="binding site" evidence="10">
    <location>
        <position position="271"/>
    </location>
    <ligand>
        <name>Zn(2+)</name>
        <dbReference type="ChEBI" id="CHEBI:29105"/>
    </ligand>
</feature>
<keyword evidence="9 10" id="KW-0342">GTP-binding</keyword>
<dbReference type="InterPro" id="IPR027417">
    <property type="entry name" value="P-loop_NTPase"/>
</dbReference>
<keyword evidence="2 10" id="KW-0690">Ribosome biogenesis</keyword>